<dbReference type="Pfam" id="PF02080">
    <property type="entry name" value="TrkA_C"/>
    <property type="match status" value="2"/>
</dbReference>
<dbReference type="NCBIfam" id="TIGR01625">
    <property type="entry name" value="YidE_YbjL_dupl"/>
    <property type="match status" value="2"/>
</dbReference>
<comment type="similarity">
    <text evidence="2">Belongs to the AAE transporter (TC 2.A.81) family.</text>
</comment>
<feature type="transmembrane region" description="Helical" evidence="8">
    <location>
        <begin position="424"/>
        <end position="446"/>
    </location>
</feature>
<dbReference type="PANTHER" id="PTHR30445:SF3">
    <property type="entry name" value="TRANSPORT PROTEIN YIDE-RELATED"/>
    <property type="match status" value="1"/>
</dbReference>
<dbReference type="PATRIC" id="fig|1150469.3.peg.3521"/>
<reference evidence="10 11" key="1">
    <citation type="submission" date="2012-02" db="EMBL/GenBank/DDBJ databases">
        <title>Shotgun genome sequence of Phaeospirillum photometricum DSM 122.</title>
        <authorList>
            <person name="Duquesne K."/>
            <person name="Sturgis J."/>
        </authorList>
    </citation>
    <scope>NUCLEOTIDE SEQUENCE [LARGE SCALE GENOMIC DNA]</scope>
    <source>
        <strain evidence="11">DSM122</strain>
    </source>
</reference>
<feature type="transmembrane region" description="Helical" evidence="8">
    <location>
        <begin position="512"/>
        <end position="532"/>
    </location>
</feature>
<evidence type="ECO:0000313" key="11">
    <source>
        <dbReference type="Proteomes" id="UP000033220"/>
    </source>
</evidence>
<evidence type="ECO:0000256" key="1">
    <source>
        <dbReference type="ARBA" id="ARBA00004651"/>
    </source>
</evidence>
<comment type="subcellular location">
    <subcellularLocation>
        <location evidence="1">Cell membrane</location>
        <topology evidence="1">Multi-pass membrane protein</topology>
    </subcellularLocation>
</comment>
<dbReference type="InterPro" id="IPR006037">
    <property type="entry name" value="RCK_C"/>
</dbReference>
<keyword evidence="5 8" id="KW-0812">Transmembrane</keyword>
<dbReference type="EMBL" id="HE663493">
    <property type="protein sequence ID" value="CCG09749.1"/>
    <property type="molecule type" value="Genomic_DNA"/>
</dbReference>
<proteinExistence type="inferred from homology"/>
<feature type="transmembrane region" description="Helical" evidence="8">
    <location>
        <begin position="392"/>
        <end position="412"/>
    </location>
</feature>
<sequence>MGTCLSRLLRGSFMLELFHGLPEVARLLGTLSIIAALGLSLGQLKIKGIGLGIGGVLFAGLAAGHVTHQAGISYPAETLGFVRDLGLILFVYCIGVQVGPGFFSALRRQGLGLNLMAAAIVVLGAVTAVTIHLVTAVPLPAILGIFSGAVTNTPSLGAAQEILSGLQAPQDATTLIGLGYAVAYPFGIAGILIAMILVRVLFRLSIPREAAAFDEERRSSVAVLETLDVAIQNTNLEGANLRQIGLFGEDGVVASRLLRGETLEVPHPDTRIHVGDILHLVGPRADIHRMRLFLGQVVENASLTTKGTDVRWERLVVTSKEILGKTIAQANLADLYGVVISRVTRAGVDLVPHPALRLEFGDILNTIGKPADLSQAATMIGNSQRRLQQVELVPVFLGLLLGIILGSVPLFVPGMPAPMKLGLAGGPLVVALILSRIGHLGPFVWFMPPAVNEALRELGIVLFLSVVGLTSGGKFLDTLINGPGLTWMVYGAIITLVPLLAVGIYARWVVKLNYLSVCGLLAGSMTDPPALAFANALSPSEAPALAYATVYPLVMCLRILVPQILVLLLW</sequence>
<dbReference type="GO" id="GO:0005886">
    <property type="term" value="C:plasma membrane"/>
    <property type="evidence" value="ECO:0007669"/>
    <property type="project" value="UniProtKB-SubCell"/>
</dbReference>
<dbReference type="NCBIfam" id="NF003007">
    <property type="entry name" value="PRK03818.1"/>
    <property type="match status" value="1"/>
</dbReference>
<gene>
    <name evidence="10" type="ORF">RSPPHO_03123</name>
</gene>
<dbReference type="GO" id="GO:0008324">
    <property type="term" value="F:monoatomic cation transmembrane transporter activity"/>
    <property type="evidence" value="ECO:0007669"/>
    <property type="project" value="InterPro"/>
</dbReference>
<dbReference type="HOGENOM" id="CLU_035023_3_1_5"/>
<evidence type="ECO:0000256" key="4">
    <source>
        <dbReference type="ARBA" id="ARBA00022475"/>
    </source>
</evidence>
<evidence type="ECO:0000313" key="10">
    <source>
        <dbReference type="EMBL" id="CCG09749.1"/>
    </source>
</evidence>
<feature type="transmembrane region" description="Helical" evidence="8">
    <location>
        <begin position="87"/>
        <end position="106"/>
    </location>
</feature>
<dbReference type="PANTHER" id="PTHR30445">
    <property type="entry name" value="K(+)_H(+) ANTIPORTER SUBUNIT KHTT"/>
    <property type="match status" value="1"/>
</dbReference>
<name>H6SR27_PARPM</name>
<feature type="transmembrane region" description="Helical" evidence="8">
    <location>
        <begin position="182"/>
        <end position="202"/>
    </location>
</feature>
<evidence type="ECO:0000259" key="9">
    <source>
        <dbReference type="PROSITE" id="PS51202"/>
    </source>
</evidence>
<protein>
    <recommendedName>
        <fullName evidence="9">RCK C-terminal domain-containing protein</fullName>
    </recommendedName>
</protein>
<feature type="domain" description="RCK C-terminal" evidence="9">
    <location>
        <begin position="211"/>
        <end position="296"/>
    </location>
</feature>
<evidence type="ECO:0000256" key="3">
    <source>
        <dbReference type="ARBA" id="ARBA00022448"/>
    </source>
</evidence>
<feature type="transmembrane region" description="Helical" evidence="8">
    <location>
        <begin position="24"/>
        <end position="42"/>
    </location>
</feature>
<keyword evidence="3" id="KW-0813">Transport</keyword>
<dbReference type="eggNOG" id="COG2985">
    <property type="taxonomic scope" value="Bacteria"/>
</dbReference>
<feature type="domain" description="RCK C-terminal" evidence="9">
    <location>
        <begin position="298"/>
        <end position="382"/>
    </location>
</feature>
<evidence type="ECO:0000256" key="7">
    <source>
        <dbReference type="ARBA" id="ARBA00023136"/>
    </source>
</evidence>
<feature type="transmembrane region" description="Helical" evidence="8">
    <location>
        <begin position="458"/>
        <end position="475"/>
    </location>
</feature>
<organism evidence="10 11">
    <name type="scientific">Pararhodospirillum photometricum DSM 122</name>
    <dbReference type="NCBI Taxonomy" id="1150469"/>
    <lineage>
        <taxon>Bacteria</taxon>
        <taxon>Pseudomonadati</taxon>
        <taxon>Pseudomonadota</taxon>
        <taxon>Alphaproteobacteria</taxon>
        <taxon>Rhodospirillales</taxon>
        <taxon>Rhodospirillaceae</taxon>
        <taxon>Pararhodospirillum</taxon>
    </lineage>
</organism>
<dbReference type="InterPro" id="IPR006512">
    <property type="entry name" value="YidE_YbjL"/>
</dbReference>
<keyword evidence="7 8" id="KW-0472">Membrane</keyword>
<evidence type="ECO:0000256" key="5">
    <source>
        <dbReference type="ARBA" id="ARBA00022692"/>
    </source>
</evidence>
<accession>H6SR27</accession>
<dbReference type="GO" id="GO:0006813">
    <property type="term" value="P:potassium ion transport"/>
    <property type="evidence" value="ECO:0007669"/>
    <property type="project" value="InterPro"/>
</dbReference>
<feature type="transmembrane region" description="Helical" evidence="8">
    <location>
        <begin position="49"/>
        <end position="67"/>
    </location>
</feature>
<dbReference type="PROSITE" id="PS51202">
    <property type="entry name" value="RCK_C"/>
    <property type="match status" value="2"/>
</dbReference>
<dbReference type="Pfam" id="PF06826">
    <property type="entry name" value="Asp-Al_Ex"/>
    <property type="match status" value="2"/>
</dbReference>
<keyword evidence="6 8" id="KW-1133">Transmembrane helix</keyword>
<feature type="transmembrane region" description="Helical" evidence="8">
    <location>
        <begin position="487"/>
        <end position="505"/>
    </location>
</feature>
<dbReference type="SUPFAM" id="SSF116726">
    <property type="entry name" value="TrkA C-terminal domain-like"/>
    <property type="match status" value="2"/>
</dbReference>
<feature type="transmembrane region" description="Helical" evidence="8">
    <location>
        <begin position="113"/>
        <end position="134"/>
    </location>
</feature>
<evidence type="ECO:0000256" key="8">
    <source>
        <dbReference type="SAM" id="Phobius"/>
    </source>
</evidence>
<dbReference type="AlphaFoldDB" id="H6SR27"/>
<keyword evidence="4" id="KW-1003">Cell membrane</keyword>
<feature type="transmembrane region" description="Helical" evidence="8">
    <location>
        <begin position="544"/>
        <end position="569"/>
    </location>
</feature>
<dbReference type="STRING" id="1150469.RSPPHO_03123"/>
<evidence type="ECO:0000256" key="2">
    <source>
        <dbReference type="ARBA" id="ARBA00009854"/>
    </source>
</evidence>
<keyword evidence="11" id="KW-1185">Reference proteome</keyword>
<dbReference type="InterPro" id="IPR050144">
    <property type="entry name" value="AAE_transporter"/>
</dbReference>
<dbReference type="InterPro" id="IPR036721">
    <property type="entry name" value="RCK_C_sf"/>
</dbReference>
<evidence type="ECO:0000256" key="6">
    <source>
        <dbReference type="ARBA" id="ARBA00022989"/>
    </source>
</evidence>
<dbReference type="KEGG" id="rpm:RSPPHO_03123"/>
<dbReference type="Proteomes" id="UP000033220">
    <property type="component" value="Chromosome DSM 122"/>
</dbReference>
<dbReference type="Gene3D" id="3.30.70.1450">
    <property type="entry name" value="Regulator of K+ conductance, C-terminal domain"/>
    <property type="match status" value="2"/>
</dbReference>